<reference evidence="1 2" key="2">
    <citation type="journal article" date="2022" name="Mol. Ecol. Resour.">
        <title>The genomes of chicory, endive, great burdock and yacon provide insights into Asteraceae paleo-polyploidization history and plant inulin production.</title>
        <authorList>
            <person name="Fan W."/>
            <person name="Wang S."/>
            <person name="Wang H."/>
            <person name="Wang A."/>
            <person name="Jiang F."/>
            <person name="Liu H."/>
            <person name="Zhao H."/>
            <person name="Xu D."/>
            <person name="Zhang Y."/>
        </authorList>
    </citation>
    <scope>NUCLEOTIDE SEQUENCE [LARGE SCALE GENOMIC DNA]</scope>
    <source>
        <strain evidence="2">cv. Yunnan</strain>
        <tissue evidence="1">Leaves</tissue>
    </source>
</reference>
<sequence>MCQTVLHCLMESPKITLLSELDISKDDFFIKVRVIRLWRKPNPRKLDETLSIEMILMDEKVKRVDSFCP</sequence>
<comment type="caution">
    <text evidence="1">The sequence shown here is derived from an EMBL/GenBank/DDBJ whole genome shotgun (WGS) entry which is preliminary data.</text>
</comment>
<dbReference type="EMBL" id="CM042032">
    <property type="protein sequence ID" value="KAI3777475.1"/>
    <property type="molecule type" value="Genomic_DNA"/>
</dbReference>
<gene>
    <name evidence="1" type="ORF">L1987_47275</name>
</gene>
<evidence type="ECO:0000313" key="1">
    <source>
        <dbReference type="EMBL" id="KAI3777475.1"/>
    </source>
</evidence>
<keyword evidence="2" id="KW-1185">Reference proteome</keyword>
<name>A0ACB9G334_9ASTR</name>
<proteinExistence type="predicted"/>
<dbReference type="Proteomes" id="UP001056120">
    <property type="component" value="Linkage Group LG15"/>
</dbReference>
<evidence type="ECO:0000313" key="2">
    <source>
        <dbReference type="Proteomes" id="UP001056120"/>
    </source>
</evidence>
<organism evidence="1 2">
    <name type="scientific">Smallanthus sonchifolius</name>
    <dbReference type="NCBI Taxonomy" id="185202"/>
    <lineage>
        <taxon>Eukaryota</taxon>
        <taxon>Viridiplantae</taxon>
        <taxon>Streptophyta</taxon>
        <taxon>Embryophyta</taxon>
        <taxon>Tracheophyta</taxon>
        <taxon>Spermatophyta</taxon>
        <taxon>Magnoliopsida</taxon>
        <taxon>eudicotyledons</taxon>
        <taxon>Gunneridae</taxon>
        <taxon>Pentapetalae</taxon>
        <taxon>asterids</taxon>
        <taxon>campanulids</taxon>
        <taxon>Asterales</taxon>
        <taxon>Asteraceae</taxon>
        <taxon>Asteroideae</taxon>
        <taxon>Heliantheae alliance</taxon>
        <taxon>Millerieae</taxon>
        <taxon>Smallanthus</taxon>
    </lineage>
</organism>
<accession>A0ACB9G334</accession>
<reference evidence="2" key="1">
    <citation type="journal article" date="2022" name="Mol. Ecol. Resour.">
        <title>The genomes of chicory, endive, great burdock and yacon provide insights into Asteraceae palaeo-polyploidization history and plant inulin production.</title>
        <authorList>
            <person name="Fan W."/>
            <person name="Wang S."/>
            <person name="Wang H."/>
            <person name="Wang A."/>
            <person name="Jiang F."/>
            <person name="Liu H."/>
            <person name="Zhao H."/>
            <person name="Xu D."/>
            <person name="Zhang Y."/>
        </authorList>
    </citation>
    <scope>NUCLEOTIDE SEQUENCE [LARGE SCALE GENOMIC DNA]</scope>
    <source>
        <strain evidence="2">cv. Yunnan</strain>
    </source>
</reference>
<protein>
    <submittedName>
        <fullName evidence="1">Uncharacterized protein</fullName>
    </submittedName>
</protein>